<organism evidence="4">
    <name type="scientific">uncultured Solirubrobacteraceae bacterium</name>
    <dbReference type="NCBI Taxonomy" id="1162706"/>
    <lineage>
        <taxon>Bacteria</taxon>
        <taxon>Bacillati</taxon>
        <taxon>Actinomycetota</taxon>
        <taxon>Thermoleophilia</taxon>
        <taxon>Solirubrobacterales</taxon>
        <taxon>Solirubrobacteraceae</taxon>
        <taxon>environmental samples</taxon>
    </lineage>
</organism>
<evidence type="ECO:0000313" key="4">
    <source>
        <dbReference type="EMBL" id="CAA9464012.1"/>
    </source>
</evidence>
<keyword evidence="1 4" id="KW-0436">Ligase</keyword>
<dbReference type="EMBL" id="CADCVL010000013">
    <property type="protein sequence ID" value="CAA9464012.1"/>
    <property type="molecule type" value="Genomic_DNA"/>
</dbReference>
<dbReference type="GO" id="GO:0005829">
    <property type="term" value="C:cytosol"/>
    <property type="evidence" value="ECO:0007669"/>
    <property type="project" value="TreeGrafter"/>
</dbReference>
<dbReference type="Pfam" id="PF02569">
    <property type="entry name" value="Pantoate_ligase"/>
    <property type="match status" value="1"/>
</dbReference>
<evidence type="ECO:0000256" key="1">
    <source>
        <dbReference type="ARBA" id="ARBA00022598"/>
    </source>
</evidence>
<dbReference type="GO" id="GO:0005524">
    <property type="term" value="F:ATP binding"/>
    <property type="evidence" value="ECO:0007669"/>
    <property type="project" value="UniProtKB-KW"/>
</dbReference>
<evidence type="ECO:0000256" key="2">
    <source>
        <dbReference type="ARBA" id="ARBA00022741"/>
    </source>
</evidence>
<sequence>RIAALPTVREADGLALSSRNRRLSADERRRALAVPRSLAAAAAAIDSGADDPADVERAGRRAAGGDVDVEYFAVVDPETLLTPERIGGQVLLAVAARAGAVRLIDNRLVAPRRAPTSASIAEETA</sequence>
<dbReference type="PANTHER" id="PTHR21299">
    <property type="entry name" value="CYTIDYLATE KINASE/PANTOATE-BETA-ALANINE LIGASE"/>
    <property type="match status" value="1"/>
</dbReference>
<dbReference type="PANTHER" id="PTHR21299:SF1">
    <property type="entry name" value="PANTOATE--BETA-ALANINE LIGASE"/>
    <property type="match status" value="1"/>
</dbReference>
<dbReference type="EC" id="6.3.2.1" evidence="4"/>
<name>A0A6J4REY3_9ACTN</name>
<dbReference type="InterPro" id="IPR003721">
    <property type="entry name" value="Pantoate_ligase"/>
</dbReference>
<gene>
    <name evidence="4" type="ORF">AVDCRST_MAG65-63</name>
</gene>
<dbReference type="AlphaFoldDB" id="A0A6J4REY3"/>
<dbReference type="Gene3D" id="3.30.1300.10">
    <property type="entry name" value="Pantoate-beta-alanine ligase, C-terminal domain"/>
    <property type="match status" value="1"/>
</dbReference>
<proteinExistence type="predicted"/>
<accession>A0A6J4REY3</accession>
<dbReference type="GO" id="GO:0015940">
    <property type="term" value="P:pantothenate biosynthetic process"/>
    <property type="evidence" value="ECO:0007669"/>
    <property type="project" value="InterPro"/>
</dbReference>
<keyword evidence="3" id="KW-0067">ATP-binding</keyword>
<evidence type="ECO:0000256" key="3">
    <source>
        <dbReference type="ARBA" id="ARBA00022840"/>
    </source>
</evidence>
<dbReference type="InterPro" id="IPR042176">
    <property type="entry name" value="Pantoate_ligase_C"/>
</dbReference>
<reference evidence="4" key="1">
    <citation type="submission" date="2020-02" db="EMBL/GenBank/DDBJ databases">
        <authorList>
            <person name="Meier V. D."/>
        </authorList>
    </citation>
    <scope>NUCLEOTIDE SEQUENCE</scope>
    <source>
        <strain evidence="4">AVDCRST_MAG65</strain>
    </source>
</reference>
<keyword evidence="2" id="KW-0547">Nucleotide-binding</keyword>
<dbReference type="GO" id="GO:0004592">
    <property type="term" value="F:pantoate-beta-alanine ligase activity"/>
    <property type="evidence" value="ECO:0007669"/>
    <property type="project" value="UniProtKB-EC"/>
</dbReference>
<protein>
    <submittedName>
        <fullName evidence="4">Pantoate--beta-alanine ligase</fullName>
        <ecNumber evidence="4">6.3.2.1</ecNumber>
    </submittedName>
</protein>
<feature type="non-terminal residue" evidence="4">
    <location>
        <position position="1"/>
    </location>
</feature>
<dbReference type="SUPFAM" id="SSF52374">
    <property type="entry name" value="Nucleotidylyl transferase"/>
    <property type="match status" value="1"/>
</dbReference>